<name>A0A0C9UEY8_SPHS4</name>
<sequence>MFSLRPSKSERCLRKLRKQKPSTLSWSPVLQPSPETDFVAFHNPSPVSLPSRRPRRISRNARRDTILIDLTKNDDLMPALDYAFALIDSDAENASESDPLTPTSTSFSVATPPVSIRSAPPRYYYASSRASPIMTRRGTADSDHISQFRPSAVDPLELSTALSHVDYRPPQALPFPPSPPRSPKRVPLLKRKPRLAHSSESSTDGHDFTNYPGLSNISLIRSVSSLDHHSRDRFYSGACQSTASVNTTDSGFANRLARGLSLHRSSSSSLRFFTPKKNRTSRASTPPPLTPLRLYPASAGTQHLRADDRVSDAFSL</sequence>
<evidence type="ECO:0000313" key="2">
    <source>
        <dbReference type="EMBL" id="KIJ24021.1"/>
    </source>
</evidence>
<evidence type="ECO:0000256" key="1">
    <source>
        <dbReference type="SAM" id="MobiDB-lite"/>
    </source>
</evidence>
<feature type="region of interest" description="Disordered" evidence="1">
    <location>
        <begin position="93"/>
        <end position="112"/>
    </location>
</feature>
<dbReference type="HOGENOM" id="CLU_880456_0_0_1"/>
<reference evidence="2 3" key="1">
    <citation type="submission" date="2014-06" db="EMBL/GenBank/DDBJ databases">
        <title>Evolutionary Origins and Diversification of the Mycorrhizal Mutualists.</title>
        <authorList>
            <consortium name="DOE Joint Genome Institute"/>
            <consortium name="Mycorrhizal Genomics Consortium"/>
            <person name="Kohler A."/>
            <person name="Kuo A."/>
            <person name="Nagy L.G."/>
            <person name="Floudas D."/>
            <person name="Copeland A."/>
            <person name="Barry K.W."/>
            <person name="Cichocki N."/>
            <person name="Veneault-Fourrey C."/>
            <person name="LaButti K."/>
            <person name="Lindquist E.A."/>
            <person name="Lipzen A."/>
            <person name="Lundell T."/>
            <person name="Morin E."/>
            <person name="Murat C."/>
            <person name="Riley R."/>
            <person name="Ohm R."/>
            <person name="Sun H."/>
            <person name="Tunlid A."/>
            <person name="Henrissat B."/>
            <person name="Grigoriev I.V."/>
            <person name="Hibbett D.S."/>
            <person name="Martin F."/>
        </authorList>
    </citation>
    <scope>NUCLEOTIDE SEQUENCE [LARGE SCALE GENOMIC DNA]</scope>
    <source>
        <strain evidence="2 3">SS14</strain>
    </source>
</reference>
<keyword evidence="3" id="KW-1185">Reference proteome</keyword>
<proteinExistence type="predicted"/>
<gene>
    <name evidence="2" type="ORF">M422DRAFT_275301</name>
</gene>
<evidence type="ECO:0000313" key="3">
    <source>
        <dbReference type="Proteomes" id="UP000054279"/>
    </source>
</evidence>
<feature type="region of interest" description="Disordered" evidence="1">
    <location>
        <begin position="271"/>
        <end position="291"/>
    </location>
</feature>
<dbReference type="AlphaFoldDB" id="A0A0C9UEY8"/>
<organism evidence="2 3">
    <name type="scientific">Sphaerobolus stellatus (strain SS14)</name>
    <dbReference type="NCBI Taxonomy" id="990650"/>
    <lineage>
        <taxon>Eukaryota</taxon>
        <taxon>Fungi</taxon>
        <taxon>Dikarya</taxon>
        <taxon>Basidiomycota</taxon>
        <taxon>Agaricomycotina</taxon>
        <taxon>Agaricomycetes</taxon>
        <taxon>Phallomycetidae</taxon>
        <taxon>Geastrales</taxon>
        <taxon>Sphaerobolaceae</taxon>
        <taxon>Sphaerobolus</taxon>
    </lineage>
</organism>
<dbReference type="EMBL" id="KN837545">
    <property type="protein sequence ID" value="KIJ24021.1"/>
    <property type="molecule type" value="Genomic_DNA"/>
</dbReference>
<accession>A0A0C9UEY8</accession>
<feature type="region of interest" description="Disordered" evidence="1">
    <location>
        <begin position="1"/>
        <end position="29"/>
    </location>
</feature>
<dbReference type="Proteomes" id="UP000054279">
    <property type="component" value="Unassembled WGS sequence"/>
</dbReference>
<protein>
    <submittedName>
        <fullName evidence="2">Uncharacterized protein</fullName>
    </submittedName>
</protein>
<feature type="compositionally biased region" description="Polar residues" evidence="1">
    <location>
        <begin position="96"/>
        <end position="109"/>
    </location>
</feature>